<gene>
    <name evidence="2" type="ORF">GCM10012282_33980</name>
</gene>
<dbReference type="EMBL" id="BMMU01000009">
    <property type="protein sequence ID" value="GGJ34415.1"/>
    <property type="molecule type" value="Genomic_DNA"/>
</dbReference>
<feature type="domain" description="Insertion element IS402-like" evidence="1">
    <location>
        <begin position="176"/>
        <end position="251"/>
    </location>
</feature>
<evidence type="ECO:0000313" key="3">
    <source>
        <dbReference type="Proteomes" id="UP000625682"/>
    </source>
</evidence>
<dbReference type="Proteomes" id="UP000625682">
    <property type="component" value="Unassembled WGS sequence"/>
</dbReference>
<protein>
    <recommendedName>
        <fullName evidence="1">Insertion element IS402-like domain-containing protein</fullName>
    </recommendedName>
</protein>
<dbReference type="RefSeq" id="WP_189148176.1">
    <property type="nucleotide sequence ID" value="NZ_BAABER010000020.1"/>
</dbReference>
<reference evidence="2" key="2">
    <citation type="submission" date="2020-09" db="EMBL/GenBank/DDBJ databases">
        <authorList>
            <person name="Sun Q."/>
            <person name="Zhou Y."/>
        </authorList>
    </citation>
    <scope>NUCLEOTIDE SEQUENCE</scope>
    <source>
        <strain evidence="2">CGMCC 4.7272</strain>
    </source>
</reference>
<reference evidence="2" key="1">
    <citation type="journal article" date="2014" name="Int. J. Syst. Evol. Microbiol.">
        <title>Complete genome sequence of Corynebacterium casei LMG S-19264T (=DSM 44701T), isolated from a smear-ripened cheese.</title>
        <authorList>
            <consortium name="US DOE Joint Genome Institute (JGI-PGF)"/>
            <person name="Walter F."/>
            <person name="Albersmeier A."/>
            <person name="Kalinowski J."/>
            <person name="Ruckert C."/>
        </authorList>
    </citation>
    <scope>NUCLEOTIDE SEQUENCE</scope>
    <source>
        <strain evidence="2">CGMCC 4.7272</strain>
    </source>
</reference>
<dbReference type="Pfam" id="PF13340">
    <property type="entry name" value="DUF4096"/>
    <property type="match status" value="1"/>
</dbReference>
<evidence type="ECO:0000313" key="2">
    <source>
        <dbReference type="EMBL" id="GGJ34415.1"/>
    </source>
</evidence>
<evidence type="ECO:0000259" key="1">
    <source>
        <dbReference type="Pfam" id="PF13340"/>
    </source>
</evidence>
<name>A0A917KYY9_9ACTN</name>
<organism evidence="2 3">
    <name type="scientific">Streptomyces lacrimifluminis</name>
    <dbReference type="NCBI Taxonomy" id="1500077"/>
    <lineage>
        <taxon>Bacteria</taxon>
        <taxon>Bacillati</taxon>
        <taxon>Actinomycetota</taxon>
        <taxon>Actinomycetes</taxon>
        <taxon>Kitasatosporales</taxon>
        <taxon>Streptomycetaceae</taxon>
        <taxon>Streptomyces</taxon>
    </lineage>
</organism>
<comment type="caution">
    <text evidence="2">The sequence shown here is derived from an EMBL/GenBank/DDBJ whole genome shotgun (WGS) entry which is preliminary data.</text>
</comment>
<keyword evidence="3" id="KW-1185">Reference proteome</keyword>
<dbReference type="AlphaFoldDB" id="A0A917KYY9"/>
<accession>A0A917KYY9</accession>
<dbReference type="InterPro" id="IPR025161">
    <property type="entry name" value="IS402-like_dom"/>
</dbReference>
<sequence>MNPYEPLANYLEPIFGNIYEYNMDEPGFDRQEWTNELREAVIHYLEHGLPEDIAVTLFCLDGEALKDPGVKRAAIDDLLKGCDAWEVAFEVRGAAVRAVPTLDQLIGHLDAWPSRDEAVDAELWLEANLTNWRFMIEKLDPALTQQPTFDFDAMDYAPPALLKAWHDAVGPAPSDLTDDEWQLLTQTLPPDAPGMKTEQGAASTRRALNGMLYRHRHHYQTAWTQVPRRYGNDASIQARVSSYKKKGVFARTLAALDGIPGAERLVEWLRHLEGGESSKDRP</sequence>
<proteinExistence type="predicted"/>